<comment type="caution">
    <text evidence="6">The sequence shown here is derived from an EMBL/GenBank/DDBJ whole genome shotgun (WGS) entry which is preliminary data.</text>
</comment>
<feature type="domain" description="Asparagine synthetase" evidence="4">
    <location>
        <begin position="359"/>
        <end position="553"/>
    </location>
</feature>
<dbReference type="RefSeq" id="WP_184263100.1">
    <property type="nucleotide sequence ID" value="NZ_JACIIX010000005.1"/>
</dbReference>
<feature type="domain" description="Glutamine amidotransferase type-2" evidence="5">
    <location>
        <begin position="93"/>
        <end position="152"/>
    </location>
</feature>
<sequence>MRLICGLLHLDGAPADPAALTRMTAALTAPGQTPVITRRCDGPLGLAVLDFGTLKPGGQALPAITGNSGGDRLAADLRADHPLPSAPAFLARLRDWGDSTPDRLDGDYALAHWDAAHHTLRCSRDIMGVRPLCWTHQPGRLFAFASLPRALVQGGLVKGGLVGGGLAEATPDPVALGMMILRSYPDRQRTAWQGIHWLPPGHSLTVRPGADGIRLHRAWQPDPGQTGLWSGSRDRAAATLRDLLQQAVACRLPPAGAVATHLSGGLDSSAITLLAARLTGPEAAPPLRALALRPAPGSEGRHDEQPFIDAVLAQAPALDWQPVPPPDPLAFFAANGFGSSPDLPLEPGFLVDEGNLFAAAGAPLLLSGAGGDEGATFNGLAMHAALLRQGQWKTVARDLPQWARAEGLALPRAVWHRLIRPLLPDRPRHSGGTIPGQDRLGHGAAGLALLHPDLAAQVRDALPAPTPLTCRAADRVAILTRGYLAGRLTRWALLAAPHGVAVSYPLLDRRVIDFALSLPPAYLIDQGYSRQPFRTAMTGILPDSVRLRRDKHSPLPDVLRSLCSLKAALLEQAHSLRQHPRVQGHLRLDVAAAAVSALPDPGPAADAAFQALRSGGALPPEAAPALQAVRAIQAARLLAGA</sequence>
<accession>A0A7W9ZFF9</accession>
<name>A0A7W9ZFF9_NOVIT</name>
<dbReference type="Proteomes" id="UP000544872">
    <property type="component" value="Unassembled WGS sequence"/>
</dbReference>
<dbReference type="GO" id="GO:0006529">
    <property type="term" value="P:asparagine biosynthetic process"/>
    <property type="evidence" value="ECO:0007669"/>
    <property type="project" value="InterPro"/>
</dbReference>
<dbReference type="GO" id="GO:0005524">
    <property type="term" value="F:ATP binding"/>
    <property type="evidence" value="ECO:0007669"/>
    <property type="project" value="UniProtKB-KW"/>
</dbReference>
<dbReference type="EMBL" id="JACIIX010000005">
    <property type="protein sequence ID" value="MBB6210260.1"/>
    <property type="molecule type" value="Genomic_DNA"/>
</dbReference>
<keyword evidence="6" id="KW-0436">Ligase</keyword>
<protein>
    <recommendedName>
        <fullName evidence="2">asparagine synthase (glutamine-hydrolyzing)</fullName>
        <ecNumber evidence="2">6.3.5.4</ecNumber>
    </recommendedName>
</protein>
<dbReference type="Gene3D" id="3.40.50.620">
    <property type="entry name" value="HUPs"/>
    <property type="match status" value="2"/>
</dbReference>
<dbReference type="InterPro" id="IPR001962">
    <property type="entry name" value="Asn_synthase"/>
</dbReference>
<evidence type="ECO:0000256" key="2">
    <source>
        <dbReference type="ARBA" id="ARBA00012737"/>
    </source>
</evidence>
<dbReference type="PANTHER" id="PTHR43284">
    <property type="entry name" value="ASPARAGINE SYNTHETASE (GLUTAMINE-HYDROLYZING)"/>
    <property type="match status" value="1"/>
</dbReference>
<comment type="catalytic activity">
    <reaction evidence="3">
        <text>L-aspartate + L-glutamine + ATP + H2O = L-asparagine + L-glutamate + AMP + diphosphate + H(+)</text>
        <dbReference type="Rhea" id="RHEA:12228"/>
        <dbReference type="ChEBI" id="CHEBI:15377"/>
        <dbReference type="ChEBI" id="CHEBI:15378"/>
        <dbReference type="ChEBI" id="CHEBI:29985"/>
        <dbReference type="ChEBI" id="CHEBI:29991"/>
        <dbReference type="ChEBI" id="CHEBI:30616"/>
        <dbReference type="ChEBI" id="CHEBI:33019"/>
        <dbReference type="ChEBI" id="CHEBI:58048"/>
        <dbReference type="ChEBI" id="CHEBI:58359"/>
        <dbReference type="ChEBI" id="CHEBI:456215"/>
        <dbReference type="EC" id="6.3.5.4"/>
    </reaction>
</comment>
<dbReference type="GO" id="GO:0005829">
    <property type="term" value="C:cytosol"/>
    <property type="evidence" value="ECO:0007669"/>
    <property type="project" value="TreeGrafter"/>
</dbReference>
<feature type="domain" description="Asparagine synthetase" evidence="4">
    <location>
        <begin position="240"/>
        <end position="314"/>
    </location>
</feature>
<evidence type="ECO:0000256" key="3">
    <source>
        <dbReference type="ARBA" id="ARBA00048741"/>
    </source>
</evidence>
<dbReference type="InterPro" id="IPR029055">
    <property type="entry name" value="Ntn_hydrolases_N"/>
</dbReference>
<evidence type="ECO:0000313" key="6">
    <source>
        <dbReference type="EMBL" id="MBB6210260.1"/>
    </source>
</evidence>
<organism evidence="6 7">
    <name type="scientific">Novispirillum itersonii</name>
    <name type="common">Aquaspirillum itersonii</name>
    <dbReference type="NCBI Taxonomy" id="189"/>
    <lineage>
        <taxon>Bacteria</taxon>
        <taxon>Pseudomonadati</taxon>
        <taxon>Pseudomonadota</taxon>
        <taxon>Alphaproteobacteria</taxon>
        <taxon>Rhodospirillales</taxon>
        <taxon>Novispirillaceae</taxon>
        <taxon>Novispirillum</taxon>
    </lineage>
</organism>
<dbReference type="Pfam" id="PF13537">
    <property type="entry name" value="GATase_7"/>
    <property type="match status" value="1"/>
</dbReference>
<dbReference type="PANTHER" id="PTHR43284:SF1">
    <property type="entry name" value="ASPARAGINE SYNTHETASE"/>
    <property type="match status" value="1"/>
</dbReference>
<dbReference type="InterPro" id="IPR017932">
    <property type="entry name" value="GATase_2_dom"/>
</dbReference>
<evidence type="ECO:0000259" key="5">
    <source>
        <dbReference type="Pfam" id="PF13537"/>
    </source>
</evidence>
<dbReference type="Gene3D" id="3.60.20.10">
    <property type="entry name" value="Glutamine Phosphoribosylpyrophosphate, subunit 1, domain 1"/>
    <property type="match status" value="1"/>
</dbReference>
<evidence type="ECO:0000313" key="7">
    <source>
        <dbReference type="Proteomes" id="UP000544872"/>
    </source>
</evidence>
<dbReference type="AlphaFoldDB" id="A0A7W9ZFF9"/>
<dbReference type="GO" id="GO:0004066">
    <property type="term" value="F:asparagine synthase (glutamine-hydrolyzing) activity"/>
    <property type="evidence" value="ECO:0007669"/>
    <property type="project" value="UniProtKB-EC"/>
</dbReference>
<reference evidence="6 7" key="1">
    <citation type="submission" date="2020-08" db="EMBL/GenBank/DDBJ databases">
        <title>Genomic Encyclopedia of Type Strains, Phase IV (KMG-IV): sequencing the most valuable type-strain genomes for metagenomic binning, comparative biology and taxonomic classification.</title>
        <authorList>
            <person name="Goeker M."/>
        </authorList>
    </citation>
    <scope>NUCLEOTIDE SEQUENCE [LARGE SCALE GENOMIC DNA]</scope>
    <source>
        <strain evidence="6 7">DSM 11590</strain>
    </source>
</reference>
<comment type="pathway">
    <text evidence="1">Amino-acid biosynthesis; L-asparagine biosynthesis; L-asparagine from L-aspartate (L-Gln route): step 1/1.</text>
</comment>
<dbReference type="InterPro" id="IPR014729">
    <property type="entry name" value="Rossmann-like_a/b/a_fold"/>
</dbReference>
<keyword evidence="7" id="KW-1185">Reference proteome</keyword>
<dbReference type="SUPFAM" id="SSF52402">
    <property type="entry name" value="Adenine nucleotide alpha hydrolases-like"/>
    <property type="match status" value="1"/>
</dbReference>
<proteinExistence type="predicted"/>
<dbReference type="Pfam" id="PF00733">
    <property type="entry name" value="Asn_synthase"/>
    <property type="match status" value="2"/>
</dbReference>
<dbReference type="InterPro" id="IPR051786">
    <property type="entry name" value="ASN_synthetase/amidase"/>
</dbReference>
<evidence type="ECO:0000256" key="1">
    <source>
        <dbReference type="ARBA" id="ARBA00005187"/>
    </source>
</evidence>
<dbReference type="EC" id="6.3.5.4" evidence="2"/>
<gene>
    <name evidence="6" type="ORF">FHS48_001675</name>
</gene>
<evidence type="ECO:0000259" key="4">
    <source>
        <dbReference type="Pfam" id="PF00733"/>
    </source>
</evidence>
<dbReference type="SUPFAM" id="SSF56235">
    <property type="entry name" value="N-terminal nucleophile aminohydrolases (Ntn hydrolases)"/>
    <property type="match status" value="1"/>
</dbReference>